<protein>
    <recommendedName>
        <fullName evidence="9">Cyclin-dependent kinase 2 homolog</fullName>
        <ecNumber evidence="2">2.7.11.22</ecNumber>
    </recommendedName>
    <alternativeName>
        <fullName evidence="10">Cell division control protein 2 homolog</fullName>
    </alternativeName>
    <alternativeName>
        <fullName evidence="11">cdc2-related kinase 2</fullName>
    </alternativeName>
</protein>
<evidence type="ECO:0000256" key="15">
    <source>
        <dbReference type="RuleBase" id="RU000304"/>
    </source>
</evidence>
<dbReference type="InterPro" id="IPR008271">
    <property type="entry name" value="Ser/Thr_kinase_AS"/>
</dbReference>
<keyword evidence="7 14" id="KW-0067">ATP-binding</keyword>
<comment type="catalytic activity">
    <reaction evidence="13">
        <text>L-seryl-[protein] + ATP = O-phospho-L-seryl-[protein] + ADP + H(+)</text>
        <dbReference type="Rhea" id="RHEA:17989"/>
        <dbReference type="Rhea" id="RHEA-COMP:9863"/>
        <dbReference type="Rhea" id="RHEA-COMP:11604"/>
        <dbReference type="ChEBI" id="CHEBI:15378"/>
        <dbReference type="ChEBI" id="CHEBI:29999"/>
        <dbReference type="ChEBI" id="CHEBI:30616"/>
        <dbReference type="ChEBI" id="CHEBI:83421"/>
        <dbReference type="ChEBI" id="CHEBI:456216"/>
        <dbReference type="EC" id="2.7.11.22"/>
    </reaction>
</comment>
<keyword evidence="6" id="KW-0418">Kinase</keyword>
<dbReference type="SMART" id="SM00220">
    <property type="entry name" value="S_TKc"/>
    <property type="match status" value="1"/>
</dbReference>
<evidence type="ECO:0000256" key="10">
    <source>
        <dbReference type="ARBA" id="ARBA00041902"/>
    </source>
</evidence>
<dbReference type="PROSITE" id="PS00108">
    <property type="entry name" value="PROTEIN_KINASE_ST"/>
    <property type="match status" value="1"/>
</dbReference>
<feature type="domain" description="Protein kinase" evidence="16">
    <location>
        <begin position="37"/>
        <end position="319"/>
    </location>
</feature>
<evidence type="ECO:0000256" key="5">
    <source>
        <dbReference type="ARBA" id="ARBA00022741"/>
    </source>
</evidence>
<evidence type="ECO:0000256" key="7">
    <source>
        <dbReference type="ARBA" id="ARBA00022840"/>
    </source>
</evidence>
<feature type="binding site" evidence="14">
    <location>
        <position position="66"/>
    </location>
    <ligand>
        <name>ATP</name>
        <dbReference type="ChEBI" id="CHEBI:30616"/>
    </ligand>
</feature>
<evidence type="ECO:0000313" key="17">
    <source>
        <dbReference type="EMBL" id="TFJ86206.1"/>
    </source>
</evidence>
<comment type="subunit">
    <text evidence="8">May form a complex composed of at least the catalytic subunit CRK2 and a cyclin.</text>
</comment>
<dbReference type="PROSITE" id="PS50011">
    <property type="entry name" value="PROTEIN_KINASE_DOM"/>
    <property type="match status" value="1"/>
</dbReference>
<keyword evidence="3 15" id="KW-0723">Serine/threonine-protein kinase</keyword>
<dbReference type="AlphaFoldDB" id="A0A4D9D489"/>
<dbReference type="SUPFAM" id="SSF56112">
    <property type="entry name" value="Protein kinase-like (PK-like)"/>
    <property type="match status" value="1"/>
</dbReference>
<evidence type="ECO:0000259" key="16">
    <source>
        <dbReference type="PROSITE" id="PS50011"/>
    </source>
</evidence>
<evidence type="ECO:0000256" key="3">
    <source>
        <dbReference type="ARBA" id="ARBA00022527"/>
    </source>
</evidence>
<evidence type="ECO:0000256" key="9">
    <source>
        <dbReference type="ARBA" id="ARBA00039612"/>
    </source>
</evidence>
<dbReference type="GO" id="GO:0005634">
    <property type="term" value="C:nucleus"/>
    <property type="evidence" value="ECO:0007669"/>
    <property type="project" value="TreeGrafter"/>
</dbReference>
<evidence type="ECO:0000256" key="1">
    <source>
        <dbReference type="ARBA" id="ARBA00006485"/>
    </source>
</evidence>
<reference evidence="17 18" key="1">
    <citation type="submission" date="2019-01" db="EMBL/GenBank/DDBJ databases">
        <title>Nuclear Genome Assembly of the Microalgal Biofuel strain Nannochloropsis salina CCMP1776.</title>
        <authorList>
            <person name="Hovde B."/>
        </authorList>
    </citation>
    <scope>NUCLEOTIDE SEQUENCE [LARGE SCALE GENOMIC DNA]</scope>
    <source>
        <strain evidence="17 18">CCMP1776</strain>
    </source>
</reference>
<proteinExistence type="inferred from homology"/>
<organism evidence="17 18">
    <name type="scientific">Nannochloropsis salina CCMP1776</name>
    <dbReference type="NCBI Taxonomy" id="1027361"/>
    <lineage>
        <taxon>Eukaryota</taxon>
        <taxon>Sar</taxon>
        <taxon>Stramenopiles</taxon>
        <taxon>Ochrophyta</taxon>
        <taxon>Eustigmatophyceae</taxon>
        <taxon>Eustigmatales</taxon>
        <taxon>Monodopsidaceae</taxon>
        <taxon>Microchloropsis</taxon>
        <taxon>Microchloropsis salina</taxon>
    </lineage>
</organism>
<dbReference type="Pfam" id="PF00069">
    <property type="entry name" value="Pkinase"/>
    <property type="match status" value="1"/>
</dbReference>
<evidence type="ECO:0000256" key="8">
    <source>
        <dbReference type="ARBA" id="ARBA00038543"/>
    </source>
</evidence>
<name>A0A4D9D489_9STRA</name>
<dbReference type="EC" id="2.7.11.22" evidence="2"/>
<dbReference type="Proteomes" id="UP000355283">
    <property type="component" value="Unassembled WGS sequence"/>
</dbReference>
<dbReference type="InterPro" id="IPR017441">
    <property type="entry name" value="Protein_kinase_ATP_BS"/>
</dbReference>
<dbReference type="InterPro" id="IPR011009">
    <property type="entry name" value="Kinase-like_dom_sf"/>
</dbReference>
<evidence type="ECO:0000256" key="2">
    <source>
        <dbReference type="ARBA" id="ARBA00012425"/>
    </source>
</evidence>
<dbReference type="Gene3D" id="3.30.200.20">
    <property type="entry name" value="Phosphorylase Kinase, domain 1"/>
    <property type="match status" value="1"/>
</dbReference>
<keyword evidence="18" id="KW-1185">Reference proteome</keyword>
<evidence type="ECO:0000256" key="6">
    <source>
        <dbReference type="ARBA" id="ARBA00022777"/>
    </source>
</evidence>
<gene>
    <name evidence="17" type="ORF">NSK_002414</name>
</gene>
<dbReference type="PANTHER" id="PTHR24056">
    <property type="entry name" value="CELL DIVISION PROTEIN KINASE"/>
    <property type="match status" value="1"/>
</dbReference>
<keyword evidence="4" id="KW-0808">Transferase</keyword>
<comment type="catalytic activity">
    <reaction evidence="12">
        <text>L-threonyl-[protein] + ATP = O-phospho-L-threonyl-[protein] + ADP + H(+)</text>
        <dbReference type="Rhea" id="RHEA:46608"/>
        <dbReference type="Rhea" id="RHEA-COMP:11060"/>
        <dbReference type="Rhea" id="RHEA-COMP:11605"/>
        <dbReference type="ChEBI" id="CHEBI:15378"/>
        <dbReference type="ChEBI" id="CHEBI:30013"/>
        <dbReference type="ChEBI" id="CHEBI:30616"/>
        <dbReference type="ChEBI" id="CHEBI:61977"/>
        <dbReference type="ChEBI" id="CHEBI:456216"/>
        <dbReference type="EC" id="2.7.11.22"/>
    </reaction>
</comment>
<sequence>MPGVLMPADGLAGEFVGTKGETYQRPVISRGRPTSRFDQLGRIGEGRFGDVYIGADRSTGKVVAIKEVRLPNLERDGLPKAALRELRALQHLEGHQHVVRLLDAFPRGGSLALVLEYMPSDLEVMFRTRRSVFPESQIKSYMWMLLQGLSYLHARRILHRDLKPSNILLSARGVIKIGDLGSARVDNDPPLEPYSHQVGTAWYRAPELLLGARRYGPAIDMWGAGVIMGEMACLSPLFPGRGDLDQIFRVLEVLGTPSASEIEHFPDYRKIEPPCILKKDLSQVFPRVPPAGMCLFEQLVKLDPTKRVSAETALTNRFFYIEPAIEHPGDFAVVTRKLPLSVTSMLRSRFENCWKEREGDDVFEDVIKSCRTGRE</sequence>
<evidence type="ECO:0000256" key="14">
    <source>
        <dbReference type="PROSITE-ProRule" id="PRU10141"/>
    </source>
</evidence>
<dbReference type="GO" id="GO:0004693">
    <property type="term" value="F:cyclin-dependent protein serine/threonine kinase activity"/>
    <property type="evidence" value="ECO:0007669"/>
    <property type="project" value="UniProtKB-EC"/>
</dbReference>
<dbReference type="EMBL" id="SDOX01000009">
    <property type="protein sequence ID" value="TFJ86206.1"/>
    <property type="molecule type" value="Genomic_DNA"/>
</dbReference>
<evidence type="ECO:0000256" key="11">
    <source>
        <dbReference type="ARBA" id="ARBA00042858"/>
    </source>
</evidence>
<comment type="caution">
    <text evidence="17">The sequence shown here is derived from an EMBL/GenBank/DDBJ whole genome shotgun (WGS) entry which is preliminary data.</text>
</comment>
<evidence type="ECO:0000256" key="13">
    <source>
        <dbReference type="ARBA" id="ARBA00048367"/>
    </source>
</evidence>
<keyword evidence="5 14" id="KW-0547">Nucleotide-binding</keyword>
<dbReference type="InterPro" id="IPR050108">
    <property type="entry name" value="CDK"/>
</dbReference>
<accession>A0A4D9D489</accession>
<dbReference type="PANTHER" id="PTHR24056:SF171">
    <property type="entry name" value="CYCLIN-DEPENDENT KINASE 20"/>
    <property type="match status" value="1"/>
</dbReference>
<dbReference type="Gene3D" id="1.10.510.10">
    <property type="entry name" value="Transferase(Phosphotransferase) domain 1"/>
    <property type="match status" value="1"/>
</dbReference>
<dbReference type="PROSITE" id="PS00107">
    <property type="entry name" value="PROTEIN_KINASE_ATP"/>
    <property type="match status" value="1"/>
</dbReference>
<comment type="similarity">
    <text evidence="1">Belongs to the protein kinase superfamily. CMGC Ser/Thr protein kinase family. CDC2/CDKX subfamily.</text>
</comment>
<dbReference type="GO" id="GO:0005524">
    <property type="term" value="F:ATP binding"/>
    <property type="evidence" value="ECO:0007669"/>
    <property type="project" value="UniProtKB-UniRule"/>
</dbReference>
<evidence type="ECO:0000256" key="12">
    <source>
        <dbReference type="ARBA" id="ARBA00047811"/>
    </source>
</evidence>
<evidence type="ECO:0000256" key="4">
    <source>
        <dbReference type="ARBA" id="ARBA00022679"/>
    </source>
</evidence>
<dbReference type="InterPro" id="IPR000719">
    <property type="entry name" value="Prot_kinase_dom"/>
</dbReference>
<dbReference type="FunFam" id="1.10.510.10:FF:000624">
    <property type="entry name" value="Mitogen-activated protein kinase"/>
    <property type="match status" value="1"/>
</dbReference>
<dbReference type="OrthoDB" id="1732493at2759"/>
<evidence type="ECO:0000313" key="18">
    <source>
        <dbReference type="Proteomes" id="UP000355283"/>
    </source>
</evidence>